<dbReference type="RefSeq" id="WP_169321368.1">
    <property type="nucleotide sequence ID" value="NZ_JABCJF010000004.1"/>
</dbReference>
<protein>
    <submittedName>
        <fullName evidence="1">Helix-turn-helix domain-containing protein</fullName>
    </submittedName>
</protein>
<comment type="caution">
    <text evidence="1">The sequence shown here is derived from an EMBL/GenBank/DDBJ whole genome shotgun (WGS) entry which is preliminary data.</text>
</comment>
<evidence type="ECO:0000313" key="1">
    <source>
        <dbReference type="EMBL" id="NMR34562.1"/>
    </source>
</evidence>
<dbReference type="AlphaFoldDB" id="A0A848N6E3"/>
<evidence type="ECO:0000313" key="2">
    <source>
        <dbReference type="Proteomes" id="UP000548067"/>
    </source>
</evidence>
<organism evidence="1 2">
    <name type="scientific">Chryseobacterium aquaticum</name>
    <dbReference type="NCBI Taxonomy" id="452084"/>
    <lineage>
        <taxon>Bacteria</taxon>
        <taxon>Pseudomonadati</taxon>
        <taxon>Bacteroidota</taxon>
        <taxon>Flavobacteriia</taxon>
        <taxon>Flavobacteriales</taxon>
        <taxon>Weeksellaceae</taxon>
        <taxon>Chryseobacterium group</taxon>
        <taxon>Chryseobacterium</taxon>
    </lineage>
</organism>
<dbReference type="EMBL" id="JABCJF010000004">
    <property type="protein sequence ID" value="NMR34562.1"/>
    <property type="molecule type" value="Genomic_DNA"/>
</dbReference>
<accession>A0A848N6E3</accession>
<reference evidence="1 2" key="1">
    <citation type="submission" date="2020-04" db="EMBL/GenBank/DDBJ databases">
        <title>Genome analysis and antimicrobial resistance characteristics of Chryseobacterium aquaticum isolated from farmed salmonids.</title>
        <authorList>
            <person name="Saticioglu I.B."/>
            <person name="Duman M."/>
            <person name="Altun S."/>
        </authorList>
    </citation>
    <scope>NUCLEOTIDE SEQUENCE [LARGE SCALE GENOMIC DNA]</scope>
    <source>
        <strain evidence="1 2">C-174</strain>
    </source>
</reference>
<gene>
    <name evidence="1" type="ORF">HIO71_10120</name>
</gene>
<dbReference type="Proteomes" id="UP000548067">
    <property type="component" value="Unassembled WGS sequence"/>
</dbReference>
<sequence length="113" mass="13598">MKNHDIFSQPDYKRIYKDIVEKKFPDKSSKILPLLKDNLTVLEIIKINVIIFGKGDYETHKQNQMHKSYDEKTILHILKYQKDHKCNNIDLAKKFDLSRNTITKWKRIYGNKF</sequence>
<proteinExistence type="predicted"/>
<name>A0A848N6E3_9FLAO</name>